<protein>
    <submittedName>
        <fullName evidence="1">Adenylate cyclase</fullName>
    </submittedName>
</protein>
<dbReference type="GO" id="GO:0016462">
    <property type="term" value="F:pyrophosphatase activity"/>
    <property type="evidence" value="ECO:0007669"/>
    <property type="project" value="UniProtKB-ARBA"/>
</dbReference>
<dbReference type="Pfam" id="PF01928">
    <property type="entry name" value="CYTH"/>
    <property type="match status" value="1"/>
</dbReference>
<sequence>MRNVEIKAVVHDMEKICKIAEELSGGKPEIIHQDDTFYKTNNGRLKMRIYADNSATLVRYSRSDVSGPKLSDYDLLQFSNSESEKVKQLDDILKKCMGARGRVIKERKLYMVGQTRVHIDKVEELGEFMELEVVLRPEQTLEEGQDIAKDIQMKLGVKDEDLIQCAYVDLLENKSV</sequence>
<organism evidence="1 2">
    <name type="scientific">Danaus plexippus plexippus</name>
    <dbReference type="NCBI Taxonomy" id="278856"/>
    <lineage>
        <taxon>Eukaryota</taxon>
        <taxon>Metazoa</taxon>
        <taxon>Ecdysozoa</taxon>
        <taxon>Arthropoda</taxon>
        <taxon>Hexapoda</taxon>
        <taxon>Insecta</taxon>
        <taxon>Pterygota</taxon>
        <taxon>Neoptera</taxon>
        <taxon>Endopterygota</taxon>
        <taxon>Lepidoptera</taxon>
        <taxon>Glossata</taxon>
        <taxon>Ditrysia</taxon>
        <taxon>Papilionoidea</taxon>
        <taxon>Nymphalidae</taxon>
        <taxon>Danainae</taxon>
        <taxon>Danaini</taxon>
        <taxon>Danaina</taxon>
        <taxon>Danaus</taxon>
        <taxon>Danaus</taxon>
    </lineage>
</organism>
<dbReference type="STRING" id="278856.A0A212FGK1"/>
<accession>A0A212FGK1</accession>
<dbReference type="KEGG" id="dpl:KGM_205194"/>
<dbReference type="FunCoup" id="A0A212FGK1">
    <property type="interactions" value="1"/>
</dbReference>
<name>A0A212FGK1_DANPL</name>
<dbReference type="Proteomes" id="UP000007151">
    <property type="component" value="Unassembled WGS sequence"/>
</dbReference>
<dbReference type="eggNOG" id="KOG2589">
    <property type="taxonomic scope" value="Eukaryota"/>
</dbReference>
<dbReference type="EMBL" id="AGBW02008654">
    <property type="protein sequence ID" value="OWR52858.1"/>
    <property type="molecule type" value="Genomic_DNA"/>
</dbReference>
<dbReference type="InterPro" id="IPR033469">
    <property type="entry name" value="CYTH-like_dom_sf"/>
</dbReference>
<dbReference type="PANTHER" id="PTHR21028:SF2">
    <property type="entry name" value="CYTH DOMAIN-CONTAINING PROTEIN"/>
    <property type="match status" value="1"/>
</dbReference>
<gene>
    <name evidence="1" type="ORF">KGM_205194</name>
</gene>
<dbReference type="InterPro" id="IPR008173">
    <property type="entry name" value="Adenylyl_cyclase_CyaB"/>
</dbReference>
<evidence type="ECO:0000313" key="1">
    <source>
        <dbReference type="EMBL" id="OWR52858.1"/>
    </source>
</evidence>
<proteinExistence type="predicted"/>
<reference evidence="1 2" key="1">
    <citation type="journal article" date="2011" name="Cell">
        <title>The monarch butterfly genome yields insights into long-distance migration.</title>
        <authorList>
            <person name="Zhan S."/>
            <person name="Merlin C."/>
            <person name="Boore J.L."/>
            <person name="Reppert S.M."/>
        </authorList>
    </citation>
    <scope>NUCLEOTIDE SEQUENCE [LARGE SCALE GENOMIC DNA]</scope>
    <source>
        <strain evidence="1">F-2</strain>
    </source>
</reference>
<dbReference type="SUPFAM" id="SSF55154">
    <property type="entry name" value="CYTH-like phosphatases"/>
    <property type="match status" value="1"/>
</dbReference>
<dbReference type="SMART" id="SM01118">
    <property type="entry name" value="CYTH"/>
    <property type="match status" value="1"/>
</dbReference>
<dbReference type="PANTHER" id="PTHR21028">
    <property type="entry name" value="SI:CH211-156B7.4"/>
    <property type="match status" value="1"/>
</dbReference>
<dbReference type="InterPro" id="IPR023577">
    <property type="entry name" value="CYTH_domain"/>
</dbReference>
<dbReference type="AlphaFoldDB" id="A0A212FGK1"/>
<evidence type="ECO:0000313" key="2">
    <source>
        <dbReference type="Proteomes" id="UP000007151"/>
    </source>
</evidence>
<dbReference type="OrthoDB" id="6159137at2759"/>
<keyword evidence="2" id="KW-1185">Reference proteome</keyword>
<dbReference type="Gene3D" id="2.40.320.10">
    <property type="entry name" value="Hypothetical Protein Pfu-838710-001"/>
    <property type="match status" value="1"/>
</dbReference>
<dbReference type="PROSITE" id="PS51707">
    <property type="entry name" value="CYTH"/>
    <property type="match status" value="1"/>
</dbReference>
<comment type="caution">
    <text evidence="1">The sequence shown here is derived from an EMBL/GenBank/DDBJ whole genome shotgun (WGS) entry which is preliminary data.</text>
</comment>
<dbReference type="CDD" id="cd07890">
    <property type="entry name" value="CYTH-like_AC_IV-like"/>
    <property type="match status" value="1"/>
</dbReference>